<dbReference type="EMBL" id="QXFU01001438">
    <property type="protein sequence ID" value="KAE9002409.1"/>
    <property type="molecule type" value="Genomic_DNA"/>
</dbReference>
<keyword evidence="1" id="KW-0812">Transmembrane</keyword>
<sequence>MEKSIAGRGSLTGILLVGVAVWWWCCSHSLLFESLTHAKGARPAYPNRGVTTRNPWLFATAPLDFTCTAAAATWMSCCQHLHSPLTHKNLALTLVFALKIPTQHRGVATRSSKGFNPFKGLTLLLPDANCGTLTPTVTTLMPCVARESSGYWRTGSSNSTGECRLTGTNCAPNCVRFDAGRRFINYFTNHNPIKNADKGIYK</sequence>
<name>A0A6A4FKJ3_9STRA</name>
<keyword evidence="6" id="KW-1185">Reference proteome</keyword>
<evidence type="ECO:0000313" key="6">
    <source>
        <dbReference type="Proteomes" id="UP000434957"/>
    </source>
</evidence>
<dbReference type="EMBL" id="QXFT01000393">
    <property type="protein sequence ID" value="KAE9345192.1"/>
    <property type="molecule type" value="Genomic_DNA"/>
</dbReference>
<dbReference type="Proteomes" id="UP000434957">
    <property type="component" value="Unassembled WGS sequence"/>
</dbReference>
<evidence type="ECO:0000313" key="5">
    <source>
        <dbReference type="Proteomes" id="UP000429607"/>
    </source>
</evidence>
<reference evidence="4 6" key="1">
    <citation type="submission" date="2018-08" db="EMBL/GenBank/DDBJ databases">
        <title>Genomic investigation of the strawberry pathogen Phytophthora fragariae indicates pathogenicity is determined by transcriptional variation in three key races.</title>
        <authorList>
            <person name="Adams T.M."/>
            <person name="Armitage A.D."/>
            <person name="Sobczyk M.K."/>
            <person name="Bates H.J."/>
            <person name="Dunwell J.M."/>
            <person name="Nellist C.F."/>
            <person name="Harrison R.J."/>
        </authorList>
    </citation>
    <scope>NUCLEOTIDE SEQUENCE [LARGE SCALE GENOMIC DNA]</scope>
    <source>
        <strain evidence="3 5">SCRP249</strain>
        <strain evidence="2 7">SCRP324</strain>
        <strain evidence="4 6">SCRP333</strain>
    </source>
</reference>
<evidence type="ECO:0000256" key="1">
    <source>
        <dbReference type="SAM" id="Phobius"/>
    </source>
</evidence>
<keyword evidence="1" id="KW-0472">Membrane</keyword>
<evidence type="ECO:0000313" key="7">
    <source>
        <dbReference type="Proteomes" id="UP000435112"/>
    </source>
</evidence>
<protein>
    <submittedName>
        <fullName evidence="4">Uncharacterized protein</fullName>
    </submittedName>
</protein>
<accession>A0A6A4FKJ3</accession>
<evidence type="ECO:0000313" key="4">
    <source>
        <dbReference type="EMBL" id="KAE9345192.1"/>
    </source>
</evidence>
<dbReference type="Proteomes" id="UP000429607">
    <property type="component" value="Unassembled WGS sequence"/>
</dbReference>
<dbReference type="Proteomes" id="UP000435112">
    <property type="component" value="Unassembled WGS sequence"/>
</dbReference>
<organism evidence="4 6">
    <name type="scientific">Phytophthora rubi</name>
    <dbReference type="NCBI Taxonomy" id="129364"/>
    <lineage>
        <taxon>Eukaryota</taxon>
        <taxon>Sar</taxon>
        <taxon>Stramenopiles</taxon>
        <taxon>Oomycota</taxon>
        <taxon>Peronosporomycetes</taxon>
        <taxon>Peronosporales</taxon>
        <taxon>Peronosporaceae</taxon>
        <taxon>Phytophthora</taxon>
    </lineage>
</organism>
<feature type="transmembrane region" description="Helical" evidence="1">
    <location>
        <begin position="5"/>
        <end position="24"/>
    </location>
</feature>
<keyword evidence="1" id="KW-1133">Transmembrane helix</keyword>
<evidence type="ECO:0000313" key="3">
    <source>
        <dbReference type="EMBL" id="KAE9005844.1"/>
    </source>
</evidence>
<gene>
    <name evidence="3" type="ORF">PR001_g17347</name>
    <name evidence="2" type="ORF">PR002_g17637</name>
    <name evidence="4" type="ORF">PR003_g8062</name>
</gene>
<evidence type="ECO:0000313" key="2">
    <source>
        <dbReference type="EMBL" id="KAE9002409.1"/>
    </source>
</evidence>
<dbReference type="AlphaFoldDB" id="A0A6A4FKJ3"/>
<comment type="caution">
    <text evidence="4">The sequence shown here is derived from an EMBL/GenBank/DDBJ whole genome shotgun (WGS) entry which is preliminary data.</text>
</comment>
<proteinExistence type="predicted"/>
<dbReference type="EMBL" id="QXFV01001438">
    <property type="protein sequence ID" value="KAE9005844.1"/>
    <property type="molecule type" value="Genomic_DNA"/>
</dbReference>